<feature type="site" description="Transition state stabilizer" evidence="5">
    <location>
        <position position="22"/>
    </location>
</feature>
<accession>A0ABU1A9U9</accession>
<keyword evidence="4 5" id="KW-0961">Cell wall biogenesis/degradation</keyword>
<dbReference type="EC" id="2.7.7.40" evidence="5"/>
<feature type="site" description="Positions ribitol 5-phosphate for the nucleophilic attack" evidence="5">
    <location>
        <position position="215"/>
    </location>
</feature>
<comment type="caution">
    <text evidence="6">The sequence shown here is derived from an EMBL/GenBank/DDBJ whole genome shotgun (WGS) entry which is preliminary data.</text>
</comment>
<dbReference type="InterPro" id="IPR029044">
    <property type="entry name" value="Nucleotide-diphossugar_trans"/>
</dbReference>
<dbReference type="Gene3D" id="3.90.550.10">
    <property type="entry name" value="Spore Coat Polysaccharide Biosynthesis Protein SpsA, Chain A"/>
    <property type="match status" value="1"/>
</dbReference>
<comment type="pathway">
    <text evidence="5">Cell wall biogenesis; poly(ribitol phosphate) teichoic acid biosynthesis.</text>
</comment>
<organism evidence="6 7">
    <name type="scientific">Lactiplantibacillus brownii</name>
    <dbReference type="NCBI Taxonomy" id="3069269"/>
    <lineage>
        <taxon>Bacteria</taxon>
        <taxon>Bacillati</taxon>
        <taxon>Bacillota</taxon>
        <taxon>Bacilli</taxon>
        <taxon>Lactobacillales</taxon>
        <taxon>Lactobacillaceae</taxon>
        <taxon>Lactiplantibacillus</taxon>
    </lineage>
</organism>
<proteinExistence type="inferred from homology"/>
<dbReference type="HAMAP" id="MF_02068">
    <property type="entry name" value="TarI"/>
    <property type="match status" value="1"/>
</dbReference>
<name>A0ABU1A9U9_9LACO</name>
<sequence length="233" mass="25901">MIYAQILAGGKGTRMGNVPMPKQFLSLADKPILIHTIEKFVLESRFTAILVACPQDWLSHTQDLIKKYITDDRVQVVIGGAERNETLMNGIAYIHEHYGEHDDDIIVTHDAVRPFVTGRIINDNIEAALKHAAVDTVVAAIDTIVQGTSEEIETIPLRSTMFQGQTPQSFNIKTLVSSYNSLSNQQRATLSDACKIVLLAGHTIKEVRGENFNFKITTPYDLRVANALVERRG</sequence>
<comment type="caution">
    <text evidence="5">Lacks conserved residue(s) required for the propagation of feature annotation.</text>
</comment>
<keyword evidence="7" id="KW-1185">Reference proteome</keyword>
<feature type="site" description="Transition state stabilizer" evidence="5">
    <location>
        <position position="14"/>
    </location>
</feature>
<dbReference type="InterPro" id="IPR034709">
    <property type="entry name" value="TarI"/>
</dbReference>
<dbReference type="EMBL" id="JAVCWF010000001">
    <property type="protein sequence ID" value="MDQ7937380.1"/>
    <property type="molecule type" value="Genomic_DNA"/>
</dbReference>
<evidence type="ECO:0000256" key="2">
    <source>
        <dbReference type="ARBA" id="ARBA00022695"/>
    </source>
</evidence>
<evidence type="ECO:0000256" key="4">
    <source>
        <dbReference type="ARBA" id="ARBA00023316"/>
    </source>
</evidence>
<gene>
    <name evidence="5" type="primary">tarI</name>
    <name evidence="6" type="ORF">RA086_07035</name>
</gene>
<dbReference type="InterPro" id="IPR034683">
    <property type="entry name" value="IspD/TarI"/>
</dbReference>
<dbReference type="InterPro" id="IPR018294">
    <property type="entry name" value="ISPD_synthase_CS"/>
</dbReference>
<feature type="site" description="Positions ribitol 5-phosphate for the nucleophilic attack" evidence="5">
    <location>
        <position position="158"/>
    </location>
</feature>
<evidence type="ECO:0000256" key="1">
    <source>
        <dbReference type="ARBA" id="ARBA00022679"/>
    </source>
</evidence>
<evidence type="ECO:0000256" key="5">
    <source>
        <dbReference type="HAMAP-Rule" id="MF_02068"/>
    </source>
</evidence>
<dbReference type="RefSeq" id="WP_308703129.1">
    <property type="nucleotide sequence ID" value="NZ_AP027463.1"/>
</dbReference>
<dbReference type="Proteomes" id="UP001227831">
    <property type="component" value="Unassembled WGS sequence"/>
</dbReference>
<comment type="similarity">
    <text evidence="5">Belongs to the IspD/TarI cytidylyltransferase family. TarI subfamily.</text>
</comment>
<keyword evidence="1 5" id="KW-0808">Transferase</keyword>
<dbReference type="InterPro" id="IPR050088">
    <property type="entry name" value="IspD/TarI_cytidylyltransf_bact"/>
</dbReference>
<dbReference type="PANTHER" id="PTHR32125:SF8">
    <property type="entry name" value="RIBITOL-5-PHOSPHATE CYTIDYLYLTRANSFERASE"/>
    <property type="match status" value="1"/>
</dbReference>
<comment type="function">
    <text evidence="5">Catalyzes the transfer of the cytidylyl group of CTP to D-ribitol 5-phosphate.</text>
</comment>
<comment type="catalytic activity">
    <reaction evidence="5">
        <text>D-ribitol 5-phosphate + CTP + H(+) = CDP-L-ribitol + diphosphate</text>
        <dbReference type="Rhea" id="RHEA:12456"/>
        <dbReference type="ChEBI" id="CHEBI:15378"/>
        <dbReference type="ChEBI" id="CHEBI:33019"/>
        <dbReference type="ChEBI" id="CHEBI:37563"/>
        <dbReference type="ChEBI" id="CHEBI:57608"/>
        <dbReference type="ChEBI" id="CHEBI:57695"/>
        <dbReference type="EC" id="2.7.7.40"/>
    </reaction>
</comment>
<dbReference type="SUPFAM" id="SSF53448">
    <property type="entry name" value="Nucleotide-diphospho-sugar transferases"/>
    <property type="match status" value="1"/>
</dbReference>
<dbReference type="CDD" id="cd02516">
    <property type="entry name" value="CDP-ME_synthetase"/>
    <property type="match status" value="1"/>
</dbReference>
<dbReference type="NCBIfam" id="NF001183">
    <property type="entry name" value="PRK00155.1-3"/>
    <property type="match status" value="1"/>
</dbReference>
<keyword evidence="2 5" id="KW-0548">Nucleotidyltransferase</keyword>
<evidence type="ECO:0000313" key="7">
    <source>
        <dbReference type="Proteomes" id="UP001227831"/>
    </source>
</evidence>
<dbReference type="PANTHER" id="PTHR32125">
    <property type="entry name" value="2-C-METHYL-D-ERYTHRITOL 4-PHOSPHATE CYTIDYLYLTRANSFERASE, CHLOROPLASTIC"/>
    <property type="match status" value="1"/>
</dbReference>
<keyword evidence="3 5" id="KW-0777">Teichoic acid biosynthesis</keyword>
<protein>
    <recommendedName>
        <fullName evidence="5">Ribitol-5-phosphate cytidylyltransferase</fullName>
        <ecNumber evidence="5">2.7.7.40</ecNumber>
    </recommendedName>
</protein>
<dbReference type="PROSITE" id="PS01295">
    <property type="entry name" value="ISPD"/>
    <property type="match status" value="1"/>
</dbReference>
<feature type="binding site" evidence="5">
    <location>
        <begin position="7"/>
        <end position="10"/>
    </location>
    <ligand>
        <name>CTP</name>
        <dbReference type="ChEBI" id="CHEBI:37563"/>
    </ligand>
</feature>
<evidence type="ECO:0000313" key="6">
    <source>
        <dbReference type="EMBL" id="MDQ7937380.1"/>
    </source>
</evidence>
<dbReference type="GO" id="GO:0050518">
    <property type="term" value="F:2-C-methyl-D-erythritol 4-phosphate cytidylyltransferase activity"/>
    <property type="evidence" value="ECO:0007669"/>
    <property type="project" value="UniProtKB-EC"/>
</dbReference>
<reference evidence="6 7" key="1">
    <citation type="journal article" date="2023" name="Int. J. Syst. Evol. Microbiol.">
        <title>Lactiplantibacillus brownii sp. nov., a novel psychrotolerant species isolated from sauerkraut.</title>
        <authorList>
            <person name="Heng Y.C."/>
            <person name="Silvaraju S."/>
            <person name="Lee J.K.Y."/>
            <person name="Kittelmann S."/>
        </authorList>
    </citation>
    <scope>NUCLEOTIDE SEQUENCE [LARGE SCALE GENOMIC DNA]</scope>
    <source>
        <strain evidence="6 7">WILCCON 0030</strain>
    </source>
</reference>
<dbReference type="Pfam" id="PF01128">
    <property type="entry name" value="IspD"/>
    <property type="match status" value="1"/>
</dbReference>
<evidence type="ECO:0000256" key="3">
    <source>
        <dbReference type="ARBA" id="ARBA00022944"/>
    </source>
</evidence>
<feature type="binding site" evidence="5">
    <location>
        <begin position="80"/>
        <end position="86"/>
    </location>
    <ligand>
        <name>CTP</name>
        <dbReference type="ChEBI" id="CHEBI:37563"/>
    </ligand>
</feature>